<dbReference type="RefSeq" id="XP_033602990.1">
    <property type="nucleotide sequence ID" value="XM_033740500.1"/>
</dbReference>
<feature type="compositionally biased region" description="Low complexity" evidence="1">
    <location>
        <begin position="314"/>
        <end position="326"/>
    </location>
</feature>
<feature type="compositionally biased region" description="Polar residues" evidence="1">
    <location>
        <begin position="222"/>
        <end position="241"/>
    </location>
</feature>
<feature type="region of interest" description="Disordered" evidence="1">
    <location>
        <begin position="207"/>
        <end position="326"/>
    </location>
</feature>
<dbReference type="AlphaFoldDB" id="A0A6A6WEF7"/>
<gene>
    <name evidence="2" type="ORF">EJ05DRAFT_288286</name>
</gene>
<feature type="compositionally biased region" description="Basic and acidic residues" evidence="1">
    <location>
        <begin position="207"/>
        <end position="221"/>
    </location>
</feature>
<feature type="compositionally biased region" description="Polar residues" evidence="1">
    <location>
        <begin position="593"/>
        <end position="604"/>
    </location>
</feature>
<feature type="region of interest" description="Disordered" evidence="1">
    <location>
        <begin position="352"/>
        <end position="399"/>
    </location>
</feature>
<feature type="region of interest" description="Disordered" evidence="1">
    <location>
        <begin position="512"/>
        <end position="544"/>
    </location>
</feature>
<feature type="compositionally biased region" description="Polar residues" evidence="1">
    <location>
        <begin position="669"/>
        <end position="693"/>
    </location>
</feature>
<organism evidence="2 3">
    <name type="scientific">Pseudovirgaria hyperparasitica</name>
    <dbReference type="NCBI Taxonomy" id="470096"/>
    <lineage>
        <taxon>Eukaryota</taxon>
        <taxon>Fungi</taxon>
        <taxon>Dikarya</taxon>
        <taxon>Ascomycota</taxon>
        <taxon>Pezizomycotina</taxon>
        <taxon>Dothideomycetes</taxon>
        <taxon>Dothideomycetes incertae sedis</taxon>
        <taxon>Acrospermales</taxon>
        <taxon>Acrospermaceae</taxon>
        <taxon>Pseudovirgaria</taxon>
    </lineage>
</organism>
<feature type="region of interest" description="Disordered" evidence="1">
    <location>
        <begin position="574"/>
        <end position="701"/>
    </location>
</feature>
<reference evidence="2" key="1">
    <citation type="journal article" date="2020" name="Stud. Mycol.">
        <title>101 Dothideomycetes genomes: a test case for predicting lifestyles and emergence of pathogens.</title>
        <authorList>
            <person name="Haridas S."/>
            <person name="Albert R."/>
            <person name="Binder M."/>
            <person name="Bloem J."/>
            <person name="Labutti K."/>
            <person name="Salamov A."/>
            <person name="Andreopoulos B."/>
            <person name="Baker S."/>
            <person name="Barry K."/>
            <person name="Bills G."/>
            <person name="Bluhm B."/>
            <person name="Cannon C."/>
            <person name="Castanera R."/>
            <person name="Culley D."/>
            <person name="Daum C."/>
            <person name="Ezra D."/>
            <person name="Gonzalez J."/>
            <person name="Henrissat B."/>
            <person name="Kuo A."/>
            <person name="Liang C."/>
            <person name="Lipzen A."/>
            <person name="Lutzoni F."/>
            <person name="Magnuson J."/>
            <person name="Mondo S."/>
            <person name="Nolan M."/>
            <person name="Ohm R."/>
            <person name="Pangilinan J."/>
            <person name="Park H.-J."/>
            <person name="Ramirez L."/>
            <person name="Alfaro M."/>
            <person name="Sun H."/>
            <person name="Tritt A."/>
            <person name="Yoshinaga Y."/>
            <person name="Zwiers L.-H."/>
            <person name="Turgeon B."/>
            <person name="Goodwin S."/>
            <person name="Spatafora J."/>
            <person name="Crous P."/>
            <person name="Grigoriev I."/>
        </authorList>
    </citation>
    <scope>NUCLEOTIDE SEQUENCE</scope>
    <source>
        <strain evidence="2">CBS 121739</strain>
    </source>
</reference>
<feature type="region of interest" description="Disordered" evidence="1">
    <location>
        <begin position="732"/>
        <end position="776"/>
    </location>
</feature>
<dbReference type="GeneID" id="54481554"/>
<dbReference type="Proteomes" id="UP000799437">
    <property type="component" value="Unassembled WGS sequence"/>
</dbReference>
<feature type="compositionally biased region" description="Polar residues" evidence="1">
    <location>
        <begin position="736"/>
        <end position="745"/>
    </location>
</feature>
<feature type="compositionally biased region" description="Polar residues" evidence="1">
    <location>
        <begin position="512"/>
        <end position="533"/>
    </location>
</feature>
<feature type="compositionally biased region" description="Polar residues" evidence="1">
    <location>
        <begin position="377"/>
        <end position="387"/>
    </location>
</feature>
<evidence type="ECO:0000313" key="2">
    <source>
        <dbReference type="EMBL" id="KAF2760539.1"/>
    </source>
</evidence>
<sequence>MIIREIEEEAQILVKHKIFEHSYYPCEVLLNTSRAECMKIVIDQGEQEPTEEQYARARAGEYVDPEEPTCKELVCGYGYLFTEELPLTLLGEWLPKAKICVAERIASQKSQEAKISLKAKRIEDAARIAADSKRIEDANRNSAESQVSSAKLNIPSKSSALALGHGTNLEADWDPPPGGLTVLARRMSAKFTTEKLERMISALDKEVAKKKAMEGHSRNEQPKLSSTPQLDPLQCQQSVSSLAPPHVRGSVAPVANMGSKPRPTSTPVADKASASVQSVIHRSTSSLSGTTSAIMSPGLTNKAMSISSQESPRPSQQMSPTSSMSSTGCIAALNASQSGHTTSANMIASKSKSLHNATSNQSGSSSVSSSIMKSTSGKLASSVSEDSLGNRPPLTLPHTSQGIATELGETEEEKNTVSEAVLDAETLRIARNSHVARLDSLGVSFLGQHTGSECQVSSLPDMTHSKLHGRIEPMTNQATEVPSQVEYLAGIHAYASSSSPMEQYAHTSANEYVSPGKRSQGNSSKSPQESCISPQEDPPSLLSYSSSLCPPEHINNVAYCGLSVHTNSRFITKKTSKRSRGYDTVHGDPFANSPRSYPSPNGYSNVGGYGSPDQTNTGYPTNASGALTSPYYTQHNTQSATTGPNEARSYPLDMQHAHSSEHSYCPMTGATQPTSLPTSDSYPSHPNAQTPRSLSEESLERRKNLAKYNEQQASDKQKRVPELVAGMGFRAHKRLSLSNGSQQKIASPVKTGAVSGKKRKSDEGLNGGEALKKTKY</sequence>
<proteinExistence type="predicted"/>
<feature type="compositionally biased region" description="Polar residues" evidence="1">
    <location>
        <begin position="612"/>
        <end position="644"/>
    </location>
</feature>
<feature type="compositionally biased region" description="Low complexity" evidence="1">
    <location>
        <begin position="359"/>
        <end position="376"/>
    </location>
</feature>
<accession>A0A6A6WEF7</accession>
<protein>
    <submittedName>
        <fullName evidence="2">Uncharacterized protein</fullName>
    </submittedName>
</protein>
<dbReference type="EMBL" id="ML996568">
    <property type="protein sequence ID" value="KAF2760539.1"/>
    <property type="molecule type" value="Genomic_DNA"/>
</dbReference>
<feature type="compositionally biased region" description="Polar residues" evidence="1">
    <location>
        <begin position="274"/>
        <end position="313"/>
    </location>
</feature>
<evidence type="ECO:0000256" key="1">
    <source>
        <dbReference type="SAM" id="MobiDB-lite"/>
    </source>
</evidence>
<evidence type="ECO:0000313" key="3">
    <source>
        <dbReference type="Proteomes" id="UP000799437"/>
    </source>
</evidence>
<name>A0A6A6WEF7_9PEZI</name>
<keyword evidence="3" id="KW-1185">Reference proteome</keyword>